<feature type="transmembrane region" description="Helical" evidence="13">
    <location>
        <begin position="157"/>
        <end position="179"/>
    </location>
</feature>
<dbReference type="SMART" id="SM00387">
    <property type="entry name" value="HATPase_c"/>
    <property type="match status" value="1"/>
</dbReference>
<dbReference type="CDD" id="cd00082">
    <property type="entry name" value="HisKA"/>
    <property type="match status" value="1"/>
</dbReference>
<keyword evidence="11" id="KW-0902">Two-component regulatory system</keyword>
<dbReference type="EC" id="2.7.13.3" evidence="3"/>
<dbReference type="GO" id="GO:0030295">
    <property type="term" value="F:protein kinase activator activity"/>
    <property type="evidence" value="ECO:0007669"/>
    <property type="project" value="TreeGrafter"/>
</dbReference>
<evidence type="ECO:0000256" key="1">
    <source>
        <dbReference type="ARBA" id="ARBA00000085"/>
    </source>
</evidence>
<dbReference type="InterPro" id="IPR013767">
    <property type="entry name" value="PAS_fold"/>
</dbReference>
<dbReference type="EMBL" id="MTSD02000006">
    <property type="protein sequence ID" value="OOV86499.1"/>
    <property type="molecule type" value="Genomic_DNA"/>
</dbReference>
<dbReference type="InterPro" id="IPR000014">
    <property type="entry name" value="PAS"/>
</dbReference>
<dbReference type="InterPro" id="IPR033414">
    <property type="entry name" value="Sensor_dom"/>
</dbReference>
<dbReference type="Pfam" id="PF17149">
    <property type="entry name" value="CHASE5"/>
    <property type="match status" value="1"/>
</dbReference>
<evidence type="ECO:0000256" key="3">
    <source>
        <dbReference type="ARBA" id="ARBA00012438"/>
    </source>
</evidence>
<evidence type="ECO:0000256" key="4">
    <source>
        <dbReference type="ARBA" id="ARBA00022553"/>
    </source>
</evidence>
<keyword evidence="5" id="KW-0808">Transferase</keyword>
<dbReference type="Pfam" id="PF00989">
    <property type="entry name" value="PAS"/>
    <property type="match status" value="1"/>
</dbReference>
<dbReference type="GO" id="GO:0006355">
    <property type="term" value="P:regulation of DNA-templated transcription"/>
    <property type="evidence" value="ECO:0007669"/>
    <property type="project" value="InterPro"/>
</dbReference>
<feature type="transmembrane region" description="Helical" evidence="13">
    <location>
        <begin position="21"/>
        <end position="43"/>
    </location>
</feature>
<evidence type="ECO:0000256" key="2">
    <source>
        <dbReference type="ARBA" id="ARBA00004141"/>
    </source>
</evidence>
<dbReference type="GO" id="GO:0000156">
    <property type="term" value="F:phosphorelay response regulator activity"/>
    <property type="evidence" value="ECO:0007669"/>
    <property type="project" value="TreeGrafter"/>
</dbReference>
<dbReference type="GO" id="GO:0016020">
    <property type="term" value="C:membrane"/>
    <property type="evidence" value="ECO:0007669"/>
    <property type="project" value="UniProtKB-SubCell"/>
</dbReference>
<dbReference type="InterPro" id="IPR004358">
    <property type="entry name" value="Sig_transdc_His_kin-like_C"/>
</dbReference>
<feature type="domain" description="Histidine kinase" evidence="14">
    <location>
        <begin position="407"/>
        <end position="620"/>
    </location>
</feature>
<dbReference type="PROSITE" id="PS50109">
    <property type="entry name" value="HIS_KIN"/>
    <property type="match status" value="1"/>
</dbReference>
<dbReference type="AlphaFoldDB" id="A0A1T1H9E9"/>
<evidence type="ECO:0000256" key="7">
    <source>
        <dbReference type="ARBA" id="ARBA00022741"/>
    </source>
</evidence>
<dbReference type="GO" id="GO:0007234">
    <property type="term" value="P:osmosensory signaling via phosphorelay pathway"/>
    <property type="evidence" value="ECO:0007669"/>
    <property type="project" value="TreeGrafter"/>
</dbReference>
<dbReference type="GO" id="GO:0005524">
    <property type="term" value="F:ATP binding"/>
    <property type="evidence" value="ECO:0007669"/>
    <property type="project" value="UniProtKB-KW"/>
</dbReference>
<comment type="caution">
    <text evidence="15">The sequence shown here is derived from an EMBL/GenBank/DDBJ whole genome shotgun (WGS) entry which is preliminary data.</text>
</comment>
<dbReference type="InterPro" id="IPR036890">
    <property type="entry name" value="HATPase_C_sf"/>
</dbReference>
<dbReference type="InterPro" id="IPR036097">
    <property type="entry name" value="HisK_dim/P_sf"/>
</dbReference>
<keyword evidence="6 13" id="KW-0812">Transmembrane</keyword>
<dbReference type="SUPFAM" id="SSF55874">
    <property type="entry name" value="ATPase domain of HSP90 chaperone/DNA topoisomerase II/histidine kinase"/>
    <property type="match status" value="1"/>
</dbReference>
<comment type="catalytic activity">
    <reaction evidence="1">
        <text>ATP + protein L-histidine = ADP + protein N-phospho-L-histidine.</text>
        <dbReference type="EC" id="2.7.13.3"/>
    </reaction>
</comment>
<evidence type="ECO:0000256" key="13">
    <source>
        <dbReference type="SAM" id="Phobius"/>
    </source>
</evidence>
<dbReference type="Proteomes" id="UP000190064">
    <property type="component" value="Unassembled WGS sequence"/>
</dbReference>
<evidence type="ECO:0000256" key="6">
    <source>
        <dbReference type="ARBA" id="ARBA00022692"/>
    </source>
</evidence>
<evidence type="ECO:0000313" key="15">
    <source>
        <dbReference type="EMBL" id="OOV86499.1"/>
    </source>
</evidence>
<dbReference type="SUPFAM" id="SSF47384">
    <property type="entry name" value="Homodimeric domain of signal transducing histidine kinase"/>
    <property type="match status" value="1"/>
</dbReference>
<evidence type="ECO:0000259" key="14">
    <source>
        <dbReference type="PROSITE" id="PS50109"/>
    </source>
</evidence>
<evidence type="ECO:0000256" key="11">
    <source>
        <dbReference type="ARBA" id="ARBA00023012"/>
    </source>
</evidence>
<gene>
    <name evidence="15" type="ORF">BTA35_0213430</name>
</gene>
<dbReference type="InterPro" id="IPR050351">
    <property type="entry name" value="BphY/WalK/GraS-like"/>
</dbReference>
<keyword evidence="7" id="KW-0547">Nucleotide-binding</keyword>
<keyword evidence="9" id="KW-0067">ATP-binding</keyword>
<evidence type="ECO:0000256" key="10">
    <source>
        <dbReference type="ARBA" id="ARBA00022989"/>
    </source>
</evidence>
<dbReference type="InterPro" id="IPR003661">
    <property type="entry name" value="HisK_dim/P_dom"/>
</dbReference>
<dbReference type="SMART" id="SM00091">
    <property type="entry name" value="PAS"/>
    <property type="match status" value="1"/>
</dbReference>
<dbReference type="PANTHER" id="PTHR42878:SF7">
    <property type="entry name" value="SENSOR HISTIDINE KINASE GLRK"/>
    <property type="match status" value="1"/>
</dbReference>
<keyword evidence="16" id="KW-1185">Reference proteome</keyword>
<protein>
    <recommendedName>
        <fullName evidence="3">histidine kinase</fullName>
        <ecNumber evidence="3">2.7.13.3</ecNumber>
    </recommendedName>
</protein>
<dbReference type="InterPro" id="IPR005467">
    <property type="entry name" value="His_kinase_dom"/>
</dbReference>
<dbReference type="Gene3D" id="1.10.287.130">
    <property type="match status" value="1"/>
</dbReference>
<evidence type="ECO:0000313" key="16">
    <source>
        <dbReference type="Proteomes" id="UP000190064"/>
    </source>
</evidence>
<dbReference type="Pfam" id="PF02518">
    <property type="entry name" value="HATPase_c"/>
    <property type="match status" value="1"/>
</dbReference>
<dbReference type="InterPro" id="IPR003594">
    <property type="entry name" value="HATPase_dom"/>
</dbReference>
<reference evidence="15" key="1">
    <citation type="submission" date="2017-02" db="EMBL/GenBank/DDBJ databases">
        <title>Draft Genome Sequence of the Salt Water Bacterium Oceanospirillum linum ATCC 11336.</title>
        <authorList>
            <person name="Trachtenberg A.M."/>
            <person name="Carney J.G."/>
            <person name="Linnane J.D."/>
            <person name="Rheaume B.A."/>
            <person name="Pitts N.L."/>
            <person name="Mykles D.L."/>
            <person name="Maclea K.S."/>
        </authorList>
    </citation>
    <scope>NUCLEOTIDE SEQUENCE [LARGE SCALE GENOMIC DNA]</scope>
    <source>
        <strain evidence="15">ATCC 11336</strain>
    </source>
</reference>
<dbReference type="RefSeq" id="WP_078320318.1">
    <property type="nucleotide sequence ID" value="NZ_FXTS01000007.1"/>
</dbReference>
<dbReference type="PRINTS" id="PR00344">
    <property type="entry name" value="BCTRLSENSOR"/>
</dbReference>
<keyword evidence="12 13" id="KW-0472">Membrane</keyword>
<sequence>MQLSTSHKLSRHPFASVIGRRIMIVLVIISSLITLTSTLIQLYSDYHTEVSSVETRFQELKDVHVESLTINLWEFNEHQLNIRLEGLVKLPDISFIRVTSATSNQVWQAGKEVTGDKINRFIPLQYSGPDDDTRFMLGQLYVESSSERIYQQLLQTLLSTLIANGIKTFIVSGLILWVFQLSVNRRILRILNYLDHFRPNQPLKTLQLDHVPFITSEHDEISVLALSVNQLSHTLNRLYGEIETEKDRFTDFANSASDWLWETDADGRVTFASEQMQTQLGITDIQICNYKLTDLIPNSEMTKAMSQGHDFKGLEVKLNLRGEERNFIFHGTRVDSHSQEVSMRGSAIEITSRKRAEQALQELNETLEKRVVLRTLELEQSLHKLEITQNQLIEREKMAALASLISGIAHEINTPLGAAITAGMMLEPDSEEGHNLEAYKLMQANLQQVVRLIQVFKQTAAQSGQGRVEPVYVKQLLGDIIIGLQQKLQDKQINVQLTCEDNLNWPTITQSWVQIFHQMINNSIIHGFKSSDPSNNIAISIRETPDGLSICYQDNGQGMSQQELNKLFEPFHTSRRDSNCIGLGMHIVYNQVSQALAGSIQTASKPGEGLKVMIQLPLLPETLSVGG</sequence>
<dbReference type="GO" id="GO:0000155">
    <property type="term" value="F:phosphorelay sensor kinase activity"/>
    <property type="evidence" value="ECO:0007669"/>
    <property type="project" value="InterPro"/>
</dbReference>
<dbReference type="PANTHER" id="PTHR42878">
    <property type="entry name" value="TWO-COMPONENT HISTIDINE KINASE"/>
    <property type="match status" value="1"/>
</dbReference>
<accession>A0A1T1H9E9</accession>
<dbReference type="InterPro" id="IPR035965">
    <property type="entry name" value="PAS-like_dom_sf"/>
</dbReference>
<dbReference type="STRING" id="966.BTA35_0213430"/>
<evidence type="ECO:0000256" key="8">
    <source>
        <dbReference type="ARBA" id="ARBA00022777"/>
    </source>
</evidence>
<dbReference type="Gene3D" id="3.30.565.10">
    <property type="entry name" value="Histidine kinase-like ATPase, C-terminal domain"/>
    <property type="match status" value="1"/>
</dbReference>
<dbReference type="SUPFAM" id="SSF55785">
    <property type="entry name" value="PYP-like sensor domain (PAS domain)"/>
    <property type="match status" value="1"/>
</dbReference>
<dbReference type="Gene3D" id="3.30.450.20">
    <property type="entry name" value="PAS domain"/>
    <property type="match status" value="1"/>
</dbReference>
<dbReference type="NCBIfam" id="TIGR00229">
    <property type="entry name" value="sensory_box"/>
    <property type="match status" value="1"/>
</dbReference>
<evidence type="ECO:0000256" key="12">
    <source>
        <dbReference type="ARBA" id="ARBA00023136"/>
    </source>
</evidence>
<organism evidence="15 16">
    <name type="scientific">Oceanospirillum linum</name>
    <dbReference type="NCBI Taxonomy" id="966"/>
    <lineage>
        <taxon>Bacteria</taxon>
        <taxon>Pseudomonadati</taxon>
        <taxon>Pseudomonadota</taxon>
        <taxon>Gammaproteobacteria</taxon>
        <taxon>Oceanospirillales</taxon>
        <taxon>Oceanospirillaceae</taxon>
        <taxon>Oceanospirillum</taxon>
    </lineage>
</organism>
<keyword evidence="4" id="KW-0597">Phosphoprotein</keyword>
<keyword evidence="8" id="KW-0418">Kinase</keyword>
<keyword evidence="10 13" id="KW-1133">Transmembrane helix</keyword>
<name>A0A1T1H9E9_OCELI</name>
<comment type="subcellular location">
    <subcellularLocation>
        <location evidence="2">Membrane</location>
        <topology evidence="2">Multi-pass membrane protein</topology>
    </subcellularLocation>
</comment>
<evidence type="ECO:0000256" key="5">
    <source>
        <dbReference type="ARBA" id="ARBA00022679"/>
    </source>
</evidence>
<evidence type="ECO:0000256" key="9">
    <source>
        <dbReference type="ARBA" id="ARBA00022840"/>
    </source>
</evidence>
<proteinExistence type="predicted"/>